<evidence type="ECO:0000256" key="2">
    <source>
        <dbReference type="SAM" id="SignalP"/>
    </source>
</evidence>
<sequence length="108" mass="10811">MRMKIVAASLLALGMATSAFAQSNPAPTPHTMDKSTTDSGGGAGTTAKKPVVTDKTTTGSTKMGSMKSNKVRCPDHASSSGTGPGKLQTQGGTSNATPMDEACAAHNN</sequence>
<protein>
    <submittedName>
        <fullName evidence="3">Uncharacterized protein</fullName>
    </submittedName>
</protein>
<dbReference type="EMBL" id="JADBEC010000001">
    <property type="protein sequence ID" value="MBE1506998.1"/>
    <property type="molecule type" value="Genomic_DNA"/>
</dbReference>
<feature type="signal peptide" evidence="2">
    <location>
        <begin position="1"/>
        <end position="21"/>
    </location>
</feature>
<dbReference type="RefSeq" id="WP_192730618.1">
    <property type="nucleotide sequence ID" value="NZ_BAAAVL010000015.1"/>
</dbReference>
<feature type="region of interest" description="Disordered" evidence="1">
    <location>
        <begin position="21"/>
        <end position="108"/>
    </location>
</feature>
<name>A0ABR9IUV4_RHIVS</name>
<comment type="caution">
    <text evidence="3">The sequence shown here is derived from an EMBL/GenBank/DDBJ whole genome shotgun (WGS) entry which is preliminary data.</text>
</comment>
<accession>A0ABR9IUV4</accession>
<keyword evidence="4" id="KW-1185">Reference proteome</keyword>
<dbReference type="Proteomes" id="UP000620262">
    <property type="component" value="Unassembled WGS sequence"/>
</dbReference>
<feature type="compositionally biased region" description="Polar residues" evidence="1">
    <location>
        <begin position="77"/>
        <end position="97"/>
    </location>
</feature>
<evidence type="ECO:0000313" key="3">
    <source>
        <dbReference type="EMBL" id="MBE1506998.1"/>
    </source>
</evidence>
<proteinExistence type="predicted"/>
<evidence type="ECO:0000313" key="4">
    <source>
        <dbReference type="Proteomes" id="UP000620262"/>
    </source>
</evidence>
<keyword evidence="2" id="KW-0732">Signal</keyword>
<reference evidence="3 4" key="1">
    <citation type="submission" date="2020-10" db="EMBL/GenBank/DDBJ databases">
        <title>Sequencing the genomes of 1000 actinobacteria strains.</title>
        <authorList>
            <person name="Klenk H.-P."/>
        </authorList>
    </citation>
    <scope>NUCLEOTIDE SEQUENCE [LARGE SCALE GENOMIC DNA]</scope>
    <source>
        <strain evidence="3 4">DSM 7307</strain>
    </source>
</reference>
<feature type="compositionally biased region" description="Polar residues" evidence="1">
    <location>
        <begin position="54"/>
        <end position="68"/>
    </location>
</feature>
<feature type="chain" id="PRO_5046108745" evidence="2">
    <location>
        <begin position="22"/>
        <end position="108"/>
    </location>
</feature>
<gene>
    <name evidence="3" type="ORF">H4W29_004179</name>
</gene>
<evidence type="ECO:0000256" key="1">
    <source>
        <dbReference type="SAM" id="MobiDB-lite"/>
    </source>
</evidence>
<organism evidence="3 4">
    <name type="scientific">Rhizobium viscosum</name>
    <name type="common">Arthrobacter viscosus</name>
    <dbReference type="NCBI Taxonomy" id="1673"/>
    <lineage>
        <taxon>Bacteria</taxon>
        <taxon>Pseudomonadati</taxon>
        <taxon>Pseudomonadota</taxon>
        <taxon>Alphaproteobacteria</taxon>
        <taxon>Hyphomicrobiales</taxon>
        <taxon>Rhizobiaceae</taxon>
        <taxon>Rhizobium/Agrobacterium group</taxon>
        <taxon>Rhizobium</taxon>
    </lineage>
</organism>